<proteinExistence type="predicted"/>
<organism evidence="1 2">
    <name type="scientific">Novosphingobium jiangmenense</name>
    <dbReference type="NCBI Taxonomy" id="2791981"/>
    <lineage>
        <taxon>Bacteria</taxon>
        <taxon>Pseudomonadati</taxon>
        <taxon>Pseudomonadota</taxon>
        <taxon>Alphaproteobacteria</taxon>
        <taxon>Sphingomonadales</taxon>
        <taxon>Sphingomonadaceae</taxon>
        <taxon>Novosphingobium</taxon>
    </lineage>
</organism>
<protein>
    <submittedName>
        <fullName evidence="1">Uncharacterized protein</fullName>
    </submittedName>
</protein>
<accession>A0ABS0HFF7</accession>
<evidence type="ECO:0000313" key="2">
    <source>
        <dbReference type="Proteomes" id="UP000600799"/>
    </source>
</evidence>
<sequence length="77" mass="8197">MSKHSTPFADLASSLDRLAQELFGASDLEGTSPEYFQSRMLSFLTLLADVVKAARVTVEPAMADEAHRANSAPGEAA</sequence>
<dbReference type="Proteomes" id="UP000600799">
    <property type="component" value="Unassembled WGS sequence"/>
</dbReference>
<comment type="caution">
    <text evidence="1">The sequence shown here is derived from an EMBL/GenBank/DDBJ whole genome shotgun (WGS) entry which is preliminary data.</text>
</comment>
<dbReference type="EMBL" id="JADQDC010000004">
    <property type="protein sequence ID" value="MBF9150898.1"/>
    <property type="molecule type" value="Genomic_DNA"/>
</dbReference>
<keyword evidence="2" id="KW-1185">Reference proteome</keyword>
<evidence type="ECO:0000313" key="1">
    <source>
        <dbReference type="EMBL" id="MBF9150898.1"/>
    </source>
</evidence>
<dbReference type="RefSeq" id="WP_196275233.1">
    <property type="nucleotide sequence ID" value="NZ_JADQDC010000004.1"/>
</dbReference>
<name>A0ABS0HFF7_9SPHN</name>
<reference evidence="1 2" key="1">
    <citation type="submission" date="2020-11" db="EMBL/GenBank/DDBJ databases">
        <title>The genome sequence of Novosphingobium sp. 1Y9A.</title>
        <authorList>
            <person name="Liu Y."/>
        </authorList>
    </citation>
    <scope>NUCLEOTIDE SEQUENCE [LARGE SCALE GENOMIC DNA]</scope>
    <source>
        <strain evidence="1 2">1Y9A</strain>
    </source>
</reference>
<gene>
    <name evidence="1" type="ORF">I2488_07770</name>
</gene>